<evidence type="ECO:0000256" key="1">
    <source>
        <dbReference type="SAM" id="Phobius"/>
    </source>
</evidence>
<accession>A0A9D1PGE5</accession>
<dbReference type="AlphaFoldDB" id="A0A9D1PGE5"/>
<sequence length="45" mass="4755">MKKKLYGAIVAAFGIGILVGGIFPSELFLWLCGVALIITSFLLIG</sequence>
<proteinExistence type="predicted"/>
<keyword evidence="1" id="KW-1133">Transmembrane helix</keyword>
<gene>
    <name evidence="2" type="ORF">H9746_01845</name>
</gene>
<reference evidence="2" key="1">
    <citation type="journal article" date="2021" name="PeerJ">
        <title>Extensive microbial diversity within the chicken gut microbiome revealed by metagenomics and culture.</title>
        <authorList>
            <person name="Gilroy R."/>
            <person name="Ravi A."/>
            <person name="Getino M."/>
            <person name="Pursley I."/>
            <person name="Horton D.L."/>
            <person name="Alikhan N.F."/>
            <person name="Baker D."/>
            <person name="Gharbi K."/>
            <person name="Hall N."/>
            <person name="Watson M."/>
            <person name="Adriaenssens E.M."/>
            <person name="Foster-Nyarko E."/>
            <person name="Jarju S."/>
            <person name="Secka A."/>
            <person name="Antonio M."/>
            <person name="Oren A."/>
            <person name="Chaudhuri R.R."/>
            <person name="La Ragione R."/>
            <person name="Hildebrand F."/>
            <person name="Pallen M.J."/>
        </authorList>
    </citation>
    <scope>NUCLEOTIDE SEQUENCE</scope>
    <source>
        <strain evidence="2">CHK193-4272</strain>
    </source>
</reference>
<feature type="transmembrane region" description="Helical" evidence="1">
    <location>
        <begin position="5"/>
        <end position="22"/>
    </location>
</feature>
<evidence type="ECO:0000313" key="2">
    <source>
        <dbReference type="EMBL" id="HIV61579.1"/>
    </source>
</evidence>
<reference evidence="2" key="2">
    <citation type="submission" date="2021-04" db="EMBL/GenBank/DDBJ databases">
        <authorList>
            <person name="Gilroy R."/>
        </authorList>
    </citation>
    <scope>NUCLEOTIDE SEQUENCE</scope>
    <source>
        <strain evidence="2">CHK193-4272</strain>
    </source>
</reference>
<keyword evidence="1" id="KW-0812">Transmembrane</keyword>
<keyword evidence="1" id="KW-0472">Membrane</keyword>
<comment type="caution">
    <text evidence="2">The sequence shown here is derived from an EMBL/GenBank/DDBJ whole genome shotgun (WGS) entry which is preliminary data.</text>
</comment>
<feature type="transmembrane region" description="Helical" evidence="1">
    <location>
        <begin position="28"/>
        <end position="44"/>
    </location>
</feature>
<dbReference type="Proteomes" id="UP000886808">
    <property type="component" value="Unassembled WGS sequence"/>
</dbReference>
<dbReference type="EMBL" id="DXIE01000015">
    <property type="protein sequence ID" value="HIV61579.1"/>
    <property type="molecule type" value="Genomic_DNA"/>
</dbReference>
<name>A0A9D1PGE5_9FIRM</name>
<protein>
    <submittedName>
        <fullName evidence="2">Uncharacterized protein</fullName>
    </submittedName>
</protein>
<evidence type="ECO:0000313" key="3">
    <source>
        <dbReference type="Proteomes" id="UP000886808"/>
    </source>
</evidence>
<organism evidence="2 3">
    <name type="scientific">Candidatus Butyricicoccus avistercoris</name>
    <dbReference type="NCBI Taxonomy" id="2838518"/>
    <lineage>
        <taxon>Bacteria</taxon>
        <taxon>Bacillati</taxon>
        <taxon>Bacillota</taxon>
        <taxon>Clostridia</taxon>
        <taxon>Eubacteriales</taxon>
        <taxon>Butyricicoccaceae</taxon>
        <taxon>Butyricicoccus</taxon>
    </lineage>
</organism>